<name>A0ABS8N0E9_9CLOT</name>
<dbReference type="Proteomes" id="UP001165422">
    <property type="component" value="Unassembled WGS sequence"/>
</dbReference>
<gene>
    <name evidence="2" type="ORF">LN736_00055</name>
</gene>
<sequence length="789" mass="90296">MKKIELLAPAGNLESMYAAVELGADAVYLGGSKFSARAYAPNFDDKNMENAVEYCHLRNVKIYVTVNTIIKEEELKKACRYATFLYDIGVDALIVQDIGFSSILKRILPNFELHASTQMTIHNGEAALFLKKMGFKRIVLSRELSLNEVERISRDLGLETEVFVHGALCVCYSGQCLMSSIIGGRSGNRGRCAQPCRLPYEIIDEKGKNRKHGYLLSPKDMCTIENIGEIIKTGTSSLKIEGRMKRPEYVAGVVKEYRKMIDSFYENPEKLEDMSYLNYSKRNLLQLFNREGFSKAYLFGNTGKDMMSYAFPKNTGVKIGTIKEDKSISLMEDISVGDGVRMGNSGFVISKILKGKREVIKACTGENVKILPSNYKVGNIVYRTSDFLQIKKLRENYKDGSLKKIELLLTVKFKRGEPIALHTVYDQLDFRVEGEKIVEALKQPLSKERICESLNKTGKEMFEFKSIEFKYFESGFLPISALNEVRRKLLKKVREYILRKGRNDNNFNNEIHHPFIIKSKFVGNELPRKMIFVNNCEQLKAVLESDFQYICINPFQREKINNLESLKFKKIYVRVPNIIRGEFSYIENFINKNLNKIEGIVTANLGIMSKFKDKIRILGDYKLNITNSSALDFYGKITSGDCLSVELNRNEIEDIIGKSDVKAQVLVYGKIELMVSEYCVVGSTIGNKGRFKNCSEPCRREGFLLLDRKKKKFVLKTDKFCRSYIYNSVPINLISNMKELRSIGINSFRADFIDEDYNEVKSILSCFQKEMFKGDFSKFTRGHYKNGVE</sequence>
<evidence type="ECO:0000313" key="3">
    <source>
        <dbReference type="Proteomes" id="UP001165422"/>
    </source>
</evidence>
<protein>
    <submittedName>
        <fullName evidence="2">DUF3656 domain-containing protein</fullName>
    </submittedName>
</protein>
<proteinExistence type="predicted"/>
<dbReference type="Pfam" id="PF12392">
    <property type="entry name" value="DUF3656"/>
    <property type="match status" value="1"/>
</dbReference>
<dbReference type="PANTHER" id="PTHR30217:SF10">
    <property type="entry name" value="23S RRNA 5-HYDROXYCYTIDINE C2501 SYNTHASE"/>
    <property type="match status" value="1"/>
</dbReference>
<evidence type="ECO:0000313" key="2">
    <source>
        <dbReference type="EMBL" id="MCC9293272.1"/>
    </source>
</evidence>
<feature type="domain" description="Peptidase U32 collagenase" evidence="1">
    <location>
        <begin position="381"/>
        <end position="496"/>
    </location>
</feature>
<dbReference type="PROSITE" id="PS01276">
    <property type="entry name" value="PEPTIDASE_U32"/>
    <property type="match status" value="1"/>
</dbReference>
<dbReference type="PANTHER" id="PTHR30217">
    <property type="entry name" value="PEPTIDASE U32 FAMILY"/>
    <property type="match status" value="1"/>
</dbReference>
<dbReference type="RefSeq" id="WP_150356199.1">
    <property type="nucleotide sequence ID" value="NZ_JAJJPB010000001.1"/>
</dbReference>
<dbReference type="Pfam" id="PF01136">
    <property type="entry name" value="Peptidase_U32"/>
    <property type="match status" value="2"/>
</dbReference>
<dbReference type="InterPro" id="IPR020988">
    <property type="entry name" value="Pept_U32_collagenase"/>
</dbReference>
<dbReference type="EMBL" id="JAJJPB010000001">
    <property type="protein sequence ID" value="MCC9293272.1"/>
    <property type="molecule type" value="Genomic_DNA"/>
</dbReference>
<comment type="caution">
    <text evidence="2">The sequence shown here is derived from an EMBL/GenBank/DDBJ whole genome shotgun (WGS) entry which is preliminary data.</text>
</comment>
<reference evidence="2" key="1">
    <citation type="submission" date="2021-11" db="EMBL/GenBank/DDBJ databases">
        <authorList>
            <person name="Qingchun L."/>
            <person name="Dong Z."/>
            <person name="Zongwei Q."/>
            <person name="Jia Z."/>
            <person name="Duotao L."/>
        </authorList>
    </citation>
    <scope>NUCLEOTIDE SEQUENCE</scope>
    <source>
        <strain evidence="2">WLY-B-L2</strain>
    </source>
</reference>
<accession>A0ABS8N0E9</accession>
<evidence type="ECO:0000259" key="1">
    <source>
        <dbReference type="Pfam" id="PF12392"/>
    </source>
</evidence>
<organism evidence="2 3">
    <name type="scientific">Clostridium aromativorans</name>
    <dbReference type="NCBI Taxonomy" id="2836848"/>
    <lineage>
        <taxon>Bacteria</taxon>
        <taxon>Bacillati</taxon>
        <taxon>Bacillota</taxon>
        <taxon>Clostridia</taxon>
        <taxon>Eubacteriales</taxon>
        <taxon>Clostridiaceae</taxon>
        <taxon>Clostridium</taxon>
    </lineage>
</organism>
<keyword evidence="3" id="KW-1185">Reference proteome</keyword>
<dbReference type="InterPro" id="IPR001539">
    <property type="entry name" value="Peptidase_U32"/>
</dbReference>
<dbReference type="InterPro" id="IPR051454">
    <property type="entry name" value="RNA/ubiquinone_mod_enzymes"/>
</dbReference>